<organism evidence="4 5">
    <name type="scientific">Olea europaea subsp. europaea</name>
    <dbReference type="NCBI Taxonomy" id="158383"/>
    <lineage>
        <taxon>Eukaryota</taxon>
        <taxon>Viridiplantae</taxon>
        <taxon>Streptophyta</taxon>
        <taxon>Embryophyta</taxon>
        <taxon>Tracheophyta</taxon>
        <taxon>Spermatophyta</taxon>
        <taxon>Magnoliopsida</taxon>
        <taxon>eudicotyledons</taxon>
        <taxon>Gunneridae</taxon>
        <taxon>Pentapetalae</taxon>
        <taxon>asterids</taxon>
        <taxon>lamiids</taxon>
        <taxon>Lamiales</taxon>
        <taxon>Oleaceae</taxon>
        <taxon>Oleeae</taxon>
        <taxon>Olea</taxon>
    </lineage>
</organism>
<dbReference type="SUPFAM" id="SSF50978">
    <property type="entry name" value="WD40 repeat-like"/>
    <property type="match status" value="1"/>
</dbReference>
<evidence type="ECO:0000256" key="2">
    <source>
        <dbReference type="ARBA" id="ARBA00022737"/>
    </source>
</evidence>
<dbReference type="Proteomes" id="UP000594638">
    <property type="component" value="Unassembled WGS sequence"/>
</dbReference>
<evidence type="ECO:0000313" key="4">
    <source>
        <dbReference type="EMBL" id="CAA2954068.1"/>
    </source>
</evidence>
<sequence>MSASFTSSGIHIISVGEDSRIYVWNYDDLCIQTPKEAKSTRSCEHLFFEGVSVALPWSGLAIEQNSFACGSSQSDVQTIDHQEASSRFPDSERFSLANWFSTEVSSRASTTWPEEVLPSCELQSVEHDCQPCSIYGDHLHQQLQHKNNGSRNLSATWGLVIVAAGSDGMIRTFNNYGLAVRI</sequence>
<dbReference type="PANTHER" id="PTHR14221">
    <property type="entry name" value="WD REPEAT DOMAIN 44"/>
    <property type="match status" value="1"/>
</dbReference>
<dbReference type="PANTHER" id="PTHR14221:SF31">
    <property type="entry name" value="TRANSDUCIN_WD40 REPEAT-LIKE SUPERFAMILY PROTEIN"/>
    <property type="match status" value="1"/>
</dbReference>
<accession>A0A8S0PL61</accession>
<gene>
    <name evidence="4" type="ORF">OLEA9_A107857</name>
</gene>
<evidence type="ECO:0000256" key="3">
    <source>
        <dbReference type="PROSITE-ProRule" id="PRU00221"/>
    </source>
</evidence>
<protein>
    <submittedName>
        <fullName evidence="4">Transcription initiation factor TFIID subunit 5-like</fullName>
    </submittedName>
</protein>
<evidence type="ECO:0000256" key="1">
    <source>
        <dbReference type="ARBA" id="ARBA00022574"/>
    </source>
</evidence>
<comment type="caution">
    <text evidence="4">The sequence shown here is derived from an EMBL/GenBank/DDBJ whole genome shotgun (WGS) entry which is preliminary data.</text>
</comment>
<proteinExistence type="predicted"/>
<dbReference type="InterPro" id="IPR001680">
    <property type="entry name" value="WD40_rpt"/>
</dbReference>
<feature type="repeat" description="WD" evidence="3">
    <location>
        <begin position="1"/>
        <end position="25"/>
    </location>
</feature>
<dbReference type="PROSITE" id="PS50082">
    <property type="entry name" value="WD_REPEATS_2"/>
    <property type="match status" value="1"/>
</dbReference>
<reference evidence="4 5" key="1">
    <citation type="submission" date="2019-12" db="EMBL/GenBank/DDBJ databases">
        <authorList>
            <person name="Alioto T."/>
            <person name="Alioto T."/>
            <person name="Gomez Garrido J."/>
        </authorList>
    </citation>
    <scope>NUCLEOTIDE SEQUENCE [LARGE SCALE GENOMIC DNA]</scope>
</reference>
<dbReference type="InterPro" id="IPR036322">
    <property type="entry name" value="WD40_repeat_dom_sf"/>
</dbReference>
<dbReference type="OrthoDB" id="408728at2759"/>
<evidence type="ECO:0000313" key="5">
    <source>
        <dbReference type="Proteomes" id="UP000594638"/>
    </source>
</evidence>
<keyword evidence="2" id="KW-0677">Repeat</keyword>
<keyword evidence="1 3" id="KW-0853">WD repeat</keyword>
<keyword evidence="5" id="KW-1185">Reference proteome</keyword>
<dbReference type="InterPro" id="IPR040324">
    <property type="entry name" value="WDR44/Dgr2"/>
</dbReference>
<dbReference type="AlphaFoldDB" id="A0A8S0PL61"/>
<dbReference type="Gramene" id="OE9A107857T1">
    <property type="protein sequence ID" value="OE9A107857C1"/>
    <property type="gene ID" value="OE9A107857"/>
</dbReference>
<name>A0A8S0PL61_OLEEU</name>
<dbReference type="EMBL" id="CACTIH010000105">
    <property type="protein sequence ID" value="CAA2954068.1"/>
    <property type="molecule type" value="Genomic_DNA"/>
</dbReference>